<feature type="chain" id="PRO_5035442538" description="non-specific serine/threonine protein kinase" evidence="7">
    <location>
        <begin position="30"/>
        <end position="308"/>
    </location>
</feature>
<keyword evidence="11" id="KW-1185">Reference proteome</keyword>
<evidence type="ECO:0000313" key="11">
    <source>
        <dbReference type="Proteomes" id="UP000796880"/>
    </source>
</evidence>
<dbReference type="AlphaFoldDB" id="A0A8K0H206"/>
<evidence type="ECO:0000256" key="4">
    <source>
        <dbReference type="ARBA" id="ARBA00023180"/>
    </source>
</evidence>
<evidence type="ECO:0000256" key="7">
    <source>
        <dbReference type="SAM" id="SignalP"/>
    </source>
</evidence>
<dbReference type="PANTHER" id="PTHR33138">
    <property type="entry name" value="OS01G0690200 PROTEIN"/>
    <property type="match status" value="1"/>
</dbReference>
<protein>
    <recommendedName>
        <fullName evidence="2">non-specific serine/threonine protein kinase</fullName>
        <ecNumber evidence="2">2.7.11.1</ecNumber>
    </recommendedName>
</protein>
<comment type="subcellular location">
    <subcellularLocation>
        <location evidence="1">Membrane</location>
        <topology evidence="1">Single-pass membrane protein</topology>
    </subcellularLocation>
</comment>
<dbReference type="OrthoDB" id="1183676at2759"/>
<evidence type="ECO:0000256" key="1">
    <source>
        <dbReference type="ARBA" id="ARBA00004167"/>
    </source>
</evidence>
<evidence type="ECO:0000256" key="5">
    <source>
        <dbReference type="ARBA" id="ARBA00047899"/>
    </source>
</evidence>
<evidence type="ECO:0000256" key="2">
    <source>
        <dbReference type="ARBA" id="ARBA00012513"/>
    </source>
</evidence>
<dbReference type="PANTHER" id="PTHR33138:SF72">
    <property type="entry name" value="WALL-ASSOCIATED RECEPTOR KINASE CARBOXY-TERMINAL PROTEIN"/>
    <property type="match status" value="1"/>
</dbReference>
<keyword evidence="3 7" id="KW-0732">Signal</keyword>
<evidence type="ECO:0000256" key="6">
    <source>
        <dbReference type="ARBA" id="ARBA00048679"/>
    </source>
</evidence>
<dbReference type="EC" id="2.7.11.1" evidence="2"/>
<gene>
    <name evidence="10" type="ORF">FNV43_RR13977</name>
</gene>
<keyword evidence="4" id="KW-0325">Glycoprotein</keyword>
<feature type="signal peptide" evidence="7">
    <location>
        <begin position="1"/>
        <end position="29"/>
    </location>
</feature>
<dbReference type="EMBL" id="VOIH02000006">
    <property type="protein sequence ID" value="KAF3444287.1"/>
    <property type="molecule type" value="Genomic_DNA"/>
</dbReference>
<dbReference type="InterPro" id="IPR025287">
    <property type="entry name" value="WAK_GUB"/>
</dbReference>
<feature type="domain" description="Wall-associated receptor kinase C-terminal" evidence="9">
    <location>
        <begin position="185"/>
        <end position="259"/>
    </location>
</feature>
<proteinExistence type="predicted"/>
<name>A0A8K0H206_9ROSA</name>
<accession>A0A8K0H206</accession>
<dbReference type="InterPro" id="IPR032872">
    <property type="entry name" value="WAK_assoc_C"/>
</dbReference>
<sequence>MHPYLSQNVFFLLVVTLLILIHGPSSSSADEYSDCATDFECGNIRVGYPFWGSDRPEHCGHPKLELNCTTGDVTVITISSDTYRVLGVNENDHTLTAVRTDYWDNVCPLTETDLRNITLDTSIVNYTTQGYENLTLFYTCTSELALPSSNQFNCNSGSEEETTTNYFLAGELTLPRNSPYALLLTRSGTCQASVVLRISETQAETLQSQASEENLKTAITDGFELGWDAYNTLCDECQSNSSRRCGYNLTSGGFACFSNTQSQAFSIFDLVSIDLILICRLYQFQACLCNYILPDVHIPPVVDPQTLP</sequence>
<comment type="catalytic activity">
    <reaction evidence="6">
        <text>L-seryl-[protein] + ATP = O-phospho-L-seryl-[protein] + ADP + H(+)</text>
        <dbReference type="Rhea" id="RHEA:17989"/>
        <dbReference type="Rhea" id="RHEA-COMP:9863"/>
        <dbReference type="Rhea" id="RHEA-COMP:11604"/>
        <dbReference type="ChEBI" id="CHEBI:15378"/>
        <dbReference type="ChEBI" id="CHEBI:29999"/>
        <dbReference type="ChEBI" id="CHEBI:30616"/>
        <dbReference type="ChEBI" id="CHEBI:83421"/>
        <dbReference type="ChEBI" id="CHEBI:456216"/>
        <dbReference type="EC" id="2.7.11.1"/>
    </reaction>
</comment>
<feature type="domain" description="Wall-associated receptor kinase galacturonan-binding" evidence="8">
    <location>
        <begin position="35"/>
        <end position="98"/>
    </location>
</feature>
<dbReference type="GO" id="GO:0030247">
    <property type="term" value="F:polysaccharide binding"/>
    <property type="evidence" value="ECO:0007669"/>
    <property type="project" value="InterPro"/>
</dbReference>
<reference evidence="10" key="1">
    <citation type="submission" date="2020-03" db="EMBL/GenBank/DDBJ databases">
        <title>A high-quality chromosome-level genome assembly of a woody plant with both climbing and erect habits, Rhamnella rubrinervis.</title>
        <authorList>
            <person name="Lu Z."/>
            <person name="Yang Y."/>
            <person name="Zhu X."/>
            <person name="Sun Y."/>
        </authorList>
    </citation>
    <scope>NUCLEOTIDE SEQUENCE</scope>
    <source>
        <strain evidence="10">BYM</strain>
        <tissue evidence="10">Leaf</tissue>
    </source>
</reference>
<dbReference type="Pfam" id="PF14380">
    <property type="entry name" value="WAK_assoc"/>
    <property type="match status" value="1"/>
</dbReference>
<evidence type="ECO:0000259" key="9">
    <source>
        <dbReference type="Pfam" id="PF14380"/>
    </source>
</evidence>
<dbReference type="Pfam" id="PF13947">
    <property type="entry name" value="GUB_WAK_bind"/>
    <property type="match status" value="1"/>
</dbReference>
<dbReference type="GO" id="GO:0016020">
    <property type="term" value="C:membrane"/>
    <property type="evidence" value="ECO:0007669"/>
    <property type="project" value="UniProtKB-SubCell"/>
</dbReference>
<evidence type="ECO:0000256" key="3">
    <source>
        <dbReference type="ARBA" id="ARBA00022729"/>
    </source>
</evidence>
<evidence type="ECO:0000259" key="8">
    <source>
        <dbReference type="Pfam" id="PF13947"/>
    </source>
</evidence>
<organism evidence="10 11">
    <name type="scientific">Rhamnella rubrinervis</name>
    <dbReference type="NCBI Taxonomy" id="2594499"/>
    <lineage>
        <taxon>Eukaryota</taxon>
        <taxon>Viridiplantae</taxon>
        <taxon>Streptophyta</taxon>
        <taxon>Embryophyta</taxon>
        <taxon>Tracheophyta</taxon>
        <taxon>Spermatophyta</taxon>
        <taxon>Magnoliopsida</taxon>
        <taxon>eudicotyledons</taxon>
        <taxon>Gunneridae</taxon>
        <taxon>Pentapetalae</taxon>
        <taxon>rosids</taxon>
        <taxon>fabids</taxon>
        <taxon>Rosales</taxon>
        <taxon>Rhamnaceae</taxon>
        <taxon>rhamnoid group</taxon>
        <taxon>Rhamneae</taxon>
        <taxon>Rhamnella</taxon>
    </lineage>
</organism>
<dbReference type="GO" id="GO:0004674">
    <property type="term" value="F:protein serine/threonine kinase activity"/>
    <property type="evidence" value="ECO:0007669"/>
    <property type="project" value="UniProtKB-EC"/>
</dbReference>
<comment type="caution">
    <text evidence="10">The sequence shown here is derived from an EMBL/GenBank/DDBJ whole genome shotgun (WGS) entry which is preliminary data.</text>
</comment>
<evidence type="ECO:0000313" key="10">
    <source>
        <dbReference type="EMBL" id="KAF3444287.1"/>
    </source>
</evidence>
<comment type="catalytic activity">
    <reaction evidence="5">
        <text>L-threonyl-[protein] + ATP = O-phospho-L-threonyl-[protein] + ADP + H(+)</text>
        <dbReference type="Rhea" id="RHEA:46608"/>
        <dbReference type="Rhea" id="RHEA-COMP:11060"/>
        <dbReference type="Rhea" id="RHEA-COMP:11605"/>
        <dbReference type="ChEBI" id="CHEBI:15378"/>
        <dbReference type="ChEBI" id="CHEBI:30013"/>
        <dbReference type="ChEBI" id="CHEBI:30616"/>
        <dbReference type="ChEBI" id="CHEBI:61977"/>
        <dbReference type="ChEBI" id="CHEBI:456216"/>
        <dbReference type="EC" id="2.7.11.1"/>
    </reaction>
</comment>
<dbReference type="Proteomes" id="UP000796880">
    <property type="component" value="Unassembled WGS sequence"/>
</dbReference>